<gene>
    <name evidence="1" type="ORF">LTR37_006476</name>
</gene>
<name>A0ACC3NFW6_9PEZI</name>
<evidence type="ECO:0000313" key="2">
    <source>
        <dbReference type="Proteomes" id="UP001281147"/>
    </source>
</evidence>
<proteinExistence type="predicted"/>
<dbReference type="EMBL" id="JAUTXU010000043">
    <property type="protein sequence ID" value="KAK3716326.1"/>
    <property type="molecule type" value="Genomic_DNA"/>
</dbReference>
<comment type="caution">
    <text evidence="1">The sequence shown here is derived from an EMBL/GenBank/DDBJ whole genome shotgun (WGS) entry which is preliminary data.</text>
</comment>
<evidence type="ECO:0000313" key="1">
    <source>
        <dbReference type="EMBL" id="KAK3716326.1"/>
    </source>
</evidence>
<organism evidence="1 2">
    <name type="scientific">Vermiconidia calcicola</name>
    <dbReference type="NCBI Taxonomy" id="1690605"/>
    <lineage>
        <taxon>Eukaryota</taxon>
        <taxon>Fungi</taxon>
        <taxon>Dikarya</taxon>
        <taxon>Ascomycota</taxon>
        <taxon>Pezizomycotina</taxon>
        <taxon>Dothideomycetes</taxon>
        <taxon>Dothideomycetidae</taxon>
        <taxon>Mycosphaerellales</taxon>
        <taxon>Extremaceae</taxon>
        <taxon>Vermiconidia</taxon>
    </lineage>
</organism>
<sequence length="366" mass="41250">MSSASDQGRPDSVELAEPDHSPQAEQRFQAFPLPHNASASSLEADTEGDDEVACSIDSAIDSWRSARTQSVTSSAAAFQYENGRRYHSYREGSYHLPNDENEQDRLDMQHHLYRIALDDRLFLAPLAKEKVRSVLDVGCGTGLWCIDVADEIPNAQILGSDLSPIQPGMVPPNCKFIVDDCNSDWLFDEKFDLIHTRAMTPGMKDWPRYVRQAFDHLKPGGYIELHEIYIPICYAKDANDTIPKFVQWSHELIGAGSKVGLDFMAAKKVGEMLQDAGFVDINVRWQNWPVGPWAKGEKNKIIGRWWAEDLQDAVRNTAALFTRVLGWKPEEVEVYAATIANEIKSGNRHMWTEMCFAYARKPGVSE</sequence>
<keyword evidence="2" id="KW-1185">Reference proteome</keyword>
<dbReference type="Proteomes" id="UP001281147">
    <property type="component" value="Unassembled WGS sequence"/>
</dbReference>
<reference evidence="1" key="1">
    <citation type="submission" date="2023-07" db="EMBL/GenBank/DDBJ databases">
        <title>Black Yeasts Isolated from many extreme environments.</title>
        <authorList>
            <person name="Coleine C."/>
            <person name="Stajich J.E."/>
            <person name="Selbmann L."/>
        </authorList>
    </citation>
    <scope>NUCLEOTIDE SEQUENCE</scope>
    <source>
        <strain evidence="1">CCFEE 5714</strain>
    </source>
</reference>
<accession>A0ACC3NFW6</accession>
<protein>
    <submittedName>
        <fullName evidence="1">Uncharacterized protein</fullName>
    </submittedName>
</protein>